<comment type="similarity">
    <text evidence="2">Belongs to the HpaH/HsaA monooxygenase family.</text>
</comment>
<dbReference type="InterPro" id="IPR050741">
    <property type="entry name" value="Acyl-CoA_dehydrogenase"/>
</dbReference>
<keyword evidence="6" id="KW-1185">Reference proteome</keyword>
<evidence type="ECO:0000256" key="1">
    <source>
        <dbReference type="ARBA" id="ARBA00023002"/>
    </source>
</evidence>
<accession>A0ABV1U1N9</accession>
<sequence>MAPTPSTGPPQATTDAPPDRQALVAAARDVAQEAARCAAAAERERRLAPDVVKAAVAAGFARHLVPAAHGGTEGTFLELGRAVSAVGEGCAATAWCVSLAAHVGRMAAHLPLEGRREVWAEGPDAFLVASLTPLGTAHPVPGGHRLSGTWRFVSAIDHADWALLAANPPAGSGPAGAPRVFAVPRGAWRTEDTWHNVGMAATGSHSVTVEDVFVPQARSVSREDLFTGRGAVDVAPRLAVPMQGTTMMFAAPALGAAKGALAAWRRHAERKIRAAARNPAPALPGMPSFNRVTWDVTLTRSAGEIDAAELLLERAARNADESGHGLTPARTMRGWRDCAMATDLLVGVANRLFRGVGTTGQSTAEPVQRFWRDVNSMAGHQGLQVESAATAYAYQSLGF</sequence>
<dbReference type="Pfam" id="PF02771">
    <property type="entry name" value="Acyl-CoA_dh_N"/>
    <property type="match status" value="1"/>
</dbReference>
<dbReference type="Gene3D" id="1.20.140.10">
    <property type="entry name" value="Butyryl-CoA Dehydrogenase, subunit A, domain 3"/>
    <property type="match status" value="1"/>
</dbReference>
<dbReference type="InterPro" id="IPR013107">
    <property type="entry name" value="Acyl-CoA_DH_C"/>
</dbReference>
<name>A0ABV1U1N9_9ACTN</name>
<feature type="domain" description="Acyl-CoA dehydrogenase C-terminal" evidence="4">
    <location>
        <begin position="248"/>
        <end position="384"/>
    </location>
</feature>
<proteinExistence type="inferred from homology"/>
<dbReference type="InterPro" id="IPR013786">
    <property type="entry name" value="AcylCoA_DH/ox_N"/>
</dbReference>
<dbReference type="InterPro" id="IPR037069">
    <property type="entry name" value="AcylCoA_DH/ox_N_sf"/>
</dbReference>
<dbReference type="SUPFAM" id="SSF47203">
    <property type="entry name" value="Acyl-CoA dehydrogenase C-terminal domain-like"/>
    <property type="match status" value="1"/>
</dbReference>
<dbReference type="EMBL" id="JBEPAZ010000004">
    <property type="protein sequence ID" value="MER6427636.1"/>
    <property type="molecule type" value="Genomic_DNA"/>
</dbReference>
<evidence type="ECO:0000313" key="6">
    <source>
        <dbReference type="Proteomes" id="UP001470023"/>
    </source>
</evidence>
<dbReference type="Gene3D" id="2.40.110.10">
    <property type="entry name" value="Butyryl-CoA Dehydrogenase, subunit A, domain 2"/>
    <property type="match status" value="1"/>
</dbReference>
<dbReference type="PANTHER" id="PTHR48083">
    <property type="entry name" value="MEDIUM-CHAIN SPECIFIC ACYL-COA DEHYDROGENASE, MITOCHONDRIAL-RELATED"/>
    <property type="match status" value="1"/>
</dbReference>
<dbReference type="PANTHER" id="PTHR48083:SF19">
    <property type="entry name" value="FLAVIN-DEPENDENT MONOOXYGENASE, OXYGENASE SUBUNIT HSAA"/>
    <property type="match status" value="1"/>
</dbReference>
<dbReference type="Pfam" id="PF08028">
    <property type="entry name" value="Acyl-CoA_dh_2"/>
    <property type="match status" value="1"/>
</dbReference>
<gene>
    <name evidence="5" type="ORF">ABT272_07790</name>
</gene>
<dbReference type="InterPro" id="IPR036250">
    <property type="entry name" value="AcylCo_DH-like_C"/>
</dbReference>
<dbReference type="RefSeq" id="WP_352063082.1">
    <property type="nucleotide sequence ID" value="NZ_JBEPAZ010000004.1"/>
</dbReference>
<protein>
    <submittedName>
        <fullName evidence="5">Acyl-CoA dehydrogenase family protein</fullName>
    </submittedName>
</protein>
<dbReference type="SUPFAM" id="SSF56645">
    <property type="entry name" value="Acyl-CoA dehydrogenase NM domain-like"/>
    <property type="match status" value="1"/>
</dbReference>
<evidence type="ECO:0000259" key="4">
    <source>
        <dbReference type="Pfam" id="PF08028"/>
    </source>
</evidence>
<organism evidence="5 6">
    <name type="scientific">Streptomyces sp. 900105245</name>
    <dbReference type="NCBI Taxonomy" id="3154379"/>
    <lineage>
        <taxon>Bacteria</taxon>
        <taxon>Bacillati</taxon>
        <taxon>Actinomycetota</taxon>
        <taxon>Actinomycetes</taxon>
        <taxon>Kitasatosporales</taxon>
        <taxon>Streptomycetaceae</taxon>
        <taxon>Streptomyces</taxon>
    </lineage>
</organism>
<evidence type="ECO:0000313" key="5">
    <source>
        <dbReference type="EMBL" id="MER6427636.1"/>
    </source>
</evidence>
<dbReference type="Gene3D" id="1.10.540.10">
    <property type="entry name" value="Acyl-CoA dehydrogenase/oxidase, N-terminal domain"/>
    <property type="match status" value="1"/>
</dbReference>
<dbReference type="Proteomes" id="UP001470023">
    <property type="component" value="Unassembled WGS sequence"/>
</dbReference>
<evidence type="ECO:0000259" key="3">
    <source>
        <dbReference type="Pfam" id="PF02771"/>
    </source>
</evidence>
<reference evidence="5 6" key="1">
    <citation type="submission" date="2024-06" db="EMBL/GenBank/DDBJ databases">
        <title>The Natural Products Discovery Center: Release of the First 8490 Sequenced Strains for Exploring Actinobacteria Biosynthetic Diversity.</title>
        <authorList>
            <person name="Kalkreuter E."/>
            <person name="Kautsar S.A."/>
            <person name="Yang D."/>
            <person name="Bader C.D."/>
            <person name="Teijaro C.N."/>
            <person name="Fluegel L."/>
            <person name="Davis C.M."/>
            <person name="Simpson J.R."/>
            <person name="Lauterbach L."/>
            <person name="Steele A.D."/>
            <person name="Gui C."/>
            <person name="Meng S."/>
            <person name="Li G."/>
            <person name="Viehrig K."/>
            <person name="Ye F."/>
            <person name="Su P."/>
            <person name="Kiefer A.F."/>
            <person name="Nichols A."/>
            <person name="Cepeda A.J."/>
            <person name="Yan W."/>
            <person name="Fan B."/>
            <person name="Jiang Y."/>
            <person name="Adhikari A."/>
            <person name="Zheng C.-J."/>
            <person name="Schuster L."/>
            <person name="Cowan T.M."/>
            <person name="Smanski M.J."/>
            <person name="Chevrette M.G."/>
            <person name="De Carvalho L.P.S."/>
            <person name="Shen B."/>
        </authorList>
    </citation>
    <scope>NUCLEOTIDE SEQUENCE [LARGE SCALE GENOMIC DNA]</scope>
    <source>
        <strain evidence="5 6">NPDC001166</strain>
    </source>
</reference>
<keyword evidence="1" id="KW-0560">Oxidoreductase</keyword>
<feature type="domain" description="Acyl-CoA dehydrogenase/oxidase N-terminal" evidence="3">
    <location>
        <begin position="18"/>
        <end position="103"/>
    </location>
</feature>
<comment type="caution">
    <text evidence="5">The sequence shown here is derived from an EMBL/GenBank/DDBJ whole genome shotgun (WGS) entry which is preliminary data.</text>
</comment>
<dbReference type="InterPro" id="IPR046373">
    <property type="entry name" value="Acyl-CoA_Oxase/DH_mid-dom_sf"/>
</dbReference>
<evidence type="ECO:0000256" key="2">
    <source>
        <dbReference type="ARBA" id="ARBA00049661"/>
    </source>
</evidence>
<dbReference type="PIRSF" id="PIRSF016578">
    <property type="entry name" value="HsaA"/>
    <property type="match status" value="1"/>
</dbReference>
<dbReference type="InterPro" id="IPR009100">
    <property type="entry name" value="AcylCoA_DH/oxidase_NM_dom_sf"/>
</dbReference>